<gene>
    <name evidence="8" type="primary">fliD</name>
    <name evidence="8" type="ORF">NCTC13028_02157</name>
</gene>
<dbReference type="InterPro" id="IPR003481">
    <property type="entry name" value="FliD_N"/>
</dbReference>
<keyword evidence="3" id="KW-0175">Coiled coil</keyword>
<protein>
    <recommendedName>
        <fullName evidence="5">Flagellar hook-associated protein 2</fullName>
        <shortName evidence="5">HAP2</shortName>
    </recommendedName>
    <alternativeName>
        <fullName evidence="5">Flagellar cap protein</fullName>
    </alternativeName>
</protein>
<dbReference type="RefSeq" id="WP_111921744.1">
    <property type="nucleotide sequence ID" value="NZ_UAWC01000025.1"/>
</dbReference>
<evidence type="ECO:0000259" key="6">
    <source>
        <dbReference type="Pfam" id="PF02465"/>
    </source>
</evidence>
<dbReference type="GO" id="GO:0009424">
    <property type="term" value="C:bacterial-type flagellum hook"/>
    <property type="evidence" value="ECO:0007669"/>
    <property type="project" value="UniProtKB-UniRule"/>
</dbReference>
<dbReference type="GO" id="GO:0005576">
    <property type="term" value="C:extracellular region"/>
    <property type="evidence" value="ECO:0007669"/>
    <property type="project" value="UniProtKB-SubCell"/>
</dbReference>
<evidence type="ECO:0000256" key="5">
    <source>
        <dbReference type="RuleBase" id="RU362066"/>
    </source>
</evidence>
<keyword evidence="8" id="KW-0969">Cilium</keyword>
<evidence type="ECO:0000256" key="4">
    <source>
        <dbReference type="ARBA" id="ARBA00023143"/>
    </source>
</evidence>
<dbReference type="EMBL" id="UAWC01000025">
    <property type="protein sequence ID" value="SQB35757.1"/>
    <property type="molecule type" value="Genomic_DNA"/>
</dbReference>
<keyword evidence="5" id="KW-0964">Secreted</keyword>
<evidence type="ECO:0000256" key="2">
    <source>
        <dbReference type="ARBA" id="ARBA00011255"/>
    </source>
</evidence>
<evidence type="ECO:0000313" key="8">
    <source>
        <dbReference type="EMBL" id="SQB35757.1"/>
    </source>
</evidence>
<sequence>MVNGVGGYGGIRMGGLATGLDTDDIIKKMLAGQQAKIDKTKQERQQIQWKQEMYRDIIKDVKDLQNTYFDIMSKDNLSTGKAFYDYEVKSSNESIITASAGQGAIEGNYTVKVEELAMGARATATLENDTTKSTKLSTGTIAEQLKTIGVEDYKAGFEIKVGDKTFKVNGLSDDSTVGDLVNAIKNSEVDIVTAGKSKKVKLSNYLNVSFSEITKDFVIETKETGEAQKMTIGTGSEIKGQDAKITVTTPQGGTGTVENAKNNFTLDGITFNLRSSNTGETVNLNVTKDVDKTFDRFKGFIDKYNSLVENIKGKLTEKKAYNYKPLTEEQKKEMKENDIKNWEEKAKQGILRNDPNLEKMLRELRGTFFASVDGAGESFGRHIGLDTTNDYKTAGQIKFTEGGEEKFKKALLERPDDIMNLFTKKPDKVILDELEAAKSSGNKEEIAKAEKKIYDNSGIFTRMDSILRKYVGAPGTTLNSSILTKYANKQNDYSLTGTSGSNNLPDQIYRKDSLIKKLDQKLREKEEKLYRQFAALEKAMTKYNAQAGWLSQQFGGGM</sequence>
<dbReference type="Pfam" id="PF07195">
    <property type="entry name" value="FliD_C"/>
    <property type="match status" value="1"/>
</dbReference>
<dbReference type="InterPro" id="IPR010809">
    <property type="entry name" value="FliD_C"/>
</dbReference>
<evidence type="ECO:0000313" key="9">
    <source>
        <dbReference type="Proteomes" id="UP000250223"/>
    </source>
</evidence>
<reference evidence="8 9" key="1">
    <citation type="submission" date="2018-06" db="EMBL/GenBank/DDBJ databases">
        <authorList>
            <consortium name="Pathogen Informatics"/>
            <person name="Doyle S."/>
        </authorList>
    </citation>
    <scope>NUCLEOTIDE SEQUENCE [LARGE SCALE GENOMIC DNA]</scope>
    <source>
        <strain evidence="8 9">NCTC13028</strain>
    </source>
</reference>
<comment type="subcellular location">
    <subcellularLocation>
        <location evidence="5">Secreted</location>
    </subcellularLocation>
    <subcellularLocation>
        <location evidence="5">Bacterial flagellum</location>
    </subcellularLocation>
</comment>
<dbReference type="Pfam" id="PF02465">
    <property type="entry name" value="FliD_N"/>
    <property type="match status" value="1"/>
</dbReference>
<dbReference type="PANTHER" id="PTHR30288:SF0">
    <property type="entry name" value="FLAGELLAR HOOK-ASSOCIATED PROTEIN 2"/>
    <property type="match status" value="1"/>
</dbReference>
<comment type="similarity">
    <text evidence="1 5">Belongs to the FliD family.</text>
</comment>
<feature type="domain" description="Flagellar hook-associated protein 2 C-terminal" evidence="7">
    <location>
        <begin position="240"/>
        <end position="545"/>
    </location>
</feature>
<comment type="function">
    <text evidence="5">Required for morphogenesis and for the elongation of the flagellar filament by facilitating polymerization of the flagellin monomers at the tip of growing filament. Forms a capping structure, which prevents flagellin subunits (transported through the central channel of the flagellum) from leaking out without polymerization at the distal end.</text>
</comment>
<organism evidence="8 9">
    <name type="scientific">Clostridium cochlearium</name>
    <dbReference type="NCBI Taxonomy" id="1494"/>
    <lineage>
        <taxon>Bacteria</taxon>
        <taxon>Bacillati</taxon>
        <taxon>Bacillota</taxon>
        <taxon>Clostridia</taxon>
        <taxon>Eubacteriales</taxon>
        <taxon>Clostridiaceae</taxon>
        <taxon>Clostridium</taxon>
    </lineage>
</organism>
<keyword evidence="8" id="KW-0282">Flagellum</keyword>
<name>A0A2X2W8I7_CLOCO</name>
<dbReference type="GO" id="GO:0007155">
    <property type="term" value="P:cell adhesion"/>
    <property type="evidence" value="ECO:0007669"/>
    <property type="project" value="InterPro"/>
</dbReference>
<accession>A0A2X2W8I7</accession>
<dbReference type="AlphaFoldDB" id="A0A2X2W8I7"/>
<evidence type="ECO:0000256" key="1">
    <source>
        <dbReference type="ARBA" id="ARBA00009764"/>
    </source>
</evidence>
<comment type="subunit">
    <text evidence="2 5">Homopentamer.</text>
</comment>
<feature type="domain" description="Flagellar hook-associated protein 2 N-terminal" evidence="6">
    <location>
        <begin position="18"/>
        <end position="117"/>
    </location>
</feature>
<keyword evidence="4 5" id="KW-0975">Bacterial flagellum</keyword>
<dbReference type="InterPro" id="IPR040026">
    <property type="entry name" value="FliD"/>
</dbReference>
<dbReference type="GO" id="GO:0009421">
    <property type="term" value="C:bacterial-type flagellum filament cap"/>
    <property type="evidence" value="ECO:0007669"/>
    <property type="project" value="InterPro"/>
</dbReference>
<dbReference type="Proteomes" id="UP000250223">
    <property type="component" value="Unassembled WGS sequence"/>
</dbReference>
<evidence type="ECO:0000259" key="7">
    <source>
        <dbReference type="Pfam" id="PF07195"/>
    </source>
</evidence>
<proteinExistence type="inferred from homology"/>
<keyword evidence="8" id="KW-0966">Cell projection</keyword>
<dbReference type="GO" id="GO:0071973">
    <property type="term" value="P:bacterial-type flagellum-dependent cell motility"/>
    <property type="evidence" value="ECO:0007669"/>
    <property type="project" value="TreeGrafter"/>
</dbReference>
<dbReference type="PANTHER" id="PTHR30288">
    <property type="entry name" value="FLAGELLAR CAP/ASSEMBLY PROTEIN FLID"/>
    <property type="match status" value="1"/>
</dbReference>
<evidence type="ECO:0000256" key="3">
    <source>
        <dbReference type="ARBA" id="ARBA00023054"/>
    </source>
</evidence>